<evidence type="ECO:0000256" key="4">
    <source>
        <dbReference type="ARBA" id="ARBA00022980"/>
    </source>
</evidence>
<feature type="domain" description="Large ribosomal subunit protein uL6 alpha-beta" evidence="9">
    <location>
        <begin position="85"/>
        <end position="148"/>
    </location>
</feature>
<dbReference type="FunFam" id="3.90.930.12:FF:000006">
    <property type="entry name" value="50S ribosomal protein L6"/>
    <property type="match status" value="1"/>
</dbReference>
<feature type="domain" description="Large ribosomal subunit protein uL6 alpha-beta" evidence="9">
    <location>
        <begin position="157"/>
        <end position="240"/>
    </location>
</feature>
<gene>
    <name evidence="10" type="ORF">PV11_08047</name>
</gene>
<protein>
    <recommendedName>
        <fullName evidence="7">Large ribosomal subunit protein uL6m</fullName>
    </recommendedName>
</protein>
<dbReference type="GO" id="GO:0005762">
    <property type="term" value="C:mitochondrial large ribosomal subunit"/>
    <property type="evidence" value="ECO:0007669"/>
    <property type="project" value="TreeGrafter"/>
</dbReference>
<keyword evidence="4 8" id="KW-0689">Ribosomal protein</keyword>
<proteinExistence type="inferred from homology"/>
<evidence type="ECO:0000313" key="11">
    <source>
        <dbReference type="Proteomes" id="UP000053599"/>
    </source>
</evidence>
<dbReference type="OrthoDB" id="540873at2759"/>
<evidence type="ECO:0000313" key="10">
    <source>
        <dbReference type="EMBL" id="KIV80554.1"/>
    </source>
</evidence>
<dbReference type="InterPro" id="IPR000702">
    <property type="entry name" value="Ribosomal_uL6-like"/>
</dbReference>
<dbReference type="AlphaFoldDB" id="A0A0D1YHT9"/>
<dbReference type="InterPro" id="IPR036789">
    <property type="entry name" value="Ribosomal_uL6-like_a/b-dom_sf"/>
</dbReference>
<dbReference type="GO" id="GO:0019843">
    <property type="term" value="F:rRNA binding"/>
    <property type="evidence" value="ECO:0007669"/>
    <property type="project" value="UniProtKB-KW"/>
</dbReference>
<dbReference type="EMBL" id="KN846953">
    <property type="protein sequence ID" value="KIV80554.1"/>
    <property type="molecule type" value="Genomic_DNA"/>
</dbReference>
<reference evidence="10 11" key="1">
    <citation type="submission" date="2015-01" db="EMBL/GenBank/DDBJ databases">
        <title>The Genome Sequence of Exophiala sideris CBS121828.</title>
        <authorList>
            <consortium name="The Broad Institute Genomics Platform"/>
            <person name="Cuomo C."/>
            <person name="de Hoog S."/>
            <person name="Gorbushina A."/>
            <person name="Stielow B."/>
            <person name="Teixiera M."/>
            <person name="Abouelleil A."/>
            <person name="Chapman S.B."/>
            <person name="Priest M."/>
            <person name="Young S.K."/>
            <person name="Wortman J."/>
            <person name="Nusbaum C."/>
            <person name="Birren B."/>
        </authorList>
    </citation>
    <scope>NUCLEOTIDE SEQUENCE [LARGE SCALE GENOMIC DNA]</scope>
    <source>
        <strain evidence="10 11">CBS 121828</strain>
    </source>
</reference>
<keyword evidence="5 8" id="KW-0687">Ribonucleoprotein</keyword>
<name>A0A0D1YHT9_9EURO</name>
<dbReference type="STRING" id="1016849.A0A0D1YHT9"/>
<dbReference type="PANTHER" id="PTHR11655">
    <property type="entry name" value="60S/50S RIBOSOMAL PROTEIN L6/L9"/>
    <property type="match status" value="1"/>
</dbReference>
<sequence length="255" mass="28482">MACTSLHNSLRQLVRDAGRSREIPSFLVPAFSQRWHARHNATLVEAAPQSRIGRSPITIPPEVSLRFYDLPKTNSRSRNPDTASTVLEVTGPLGKMTVPLPPYLRTELDEDANKINLNVNDASERHQRSMWGTMRALIQNTISGVSEGHLCIIRMVGVGYRATIEETAITKTPAYPGQKFVNLKLGYAHPIEMPIPQGVKASVPQPTRILLEGCDKQVIKQFAAEIRVWRKPEPYKGKGIFVDGETIRLKAKKIK</sequence>
<evidence type="ECO:0000259" key="9">
    <source>
        <dbReference type="Pfam" id="PF00347"/>
    </source>
</evidence>
<comment type="similarity">
    <text evidence="1 8">Belongs to the universal ribosomal protein uL6 family.</text>
</comment>
<dbReference type="GO" id="GO:0006412">
    <property type="term" value="P:translation"/>
    <property type="evidence" value="ECO:0007669"/>
    <property type="project" value="InterPro"/>
</dbReference>
<evidence type="ECO:0000256" key="7">
    <source>
        <dbReference type="ARBA" id="ARBA00069416"/>
    </source>
</evidence>
<evidence type="ECO:0000256" key="5">
    <source>
        <dbReference type="ARBA" id="ARBA00023274"/>
    </source>
</evidence>
<dbReference type="InterPro" id="IPR019906">
    <property type="entry name" value="Ribosomal_uL6_bac-type"/>
</dbReference>
<dbReference type="HOGENOM" id="CLU_065464_1_0_1"/>
<dbReference type="PRINTS" id="PR00059">
    <property type="entry name" value="RIBOSOMALL6"/>
</dbReference>
<evidence type="ECO:0000256" key="3">
    <source>
        <dbReference type="ARBA" id="ARBA00022884"/>
    </source>
</evidence>
<dbReference type="SUPFAM" id="SSF56053">
    <property type="entry name" value="Ribosomal protein L6"/>
    <property type="match status" value="2"/>
</dbReference>
<dbReference type="GO" id="GO:0003735">
    <property type="term" value="F:structural constituent of ribosome"/>
    <property type="evidence" value="ECO:0007669"/>
    <property type="project" value="InterPro"/>
</dbReference>
<keyword evidence="3" id="KW-0694">RNA-binding</keyword>
<evidence type="ECO:0000256" key="6">
    <source>
        <dbReference type="ARBA" id="ARBA00037226"/>
    </source>
</evidence>
<evidence type="ECO:0000256" key="1">
    <source>
        <dbReference type="ARBA" id="ARBA00009356"/>
    </source>
</evidence>
<dbReference type="InterPro" id="IPR002358">
    <property type="entry name" value="Ribosomal_uL6_CS"/>
</dbReference>
<comment type="function">
    <text evidence="6">Component of the mitochondrial ribosome (mitoribosome), a dedicated translation machinery responsible for the synthesis of mitochondrial genome-encoded proteins, including at least some of the essential transmembrane subunits of the mitochondrial respiratory chain. The mitoribosomes are attached to the mitochondrial inner membrane and translation products are cotranslationally integrated into the membrane.</text>
</comment>
<evidence type="ECO:0000256" key="2">
    <source>
        <dbReference type="ARBA" id="ARBA00022730"/>
    </source>
</evidence>
<dbReference type="Gene3D" id="3.90.930.12">
    <property type="entry name" value="Ribosomal protein L6, alpha-beta domain"/>
    <property type="match status" value="2"/>
</dbReference>
<dbReference type="PANTHER" id="PTHR11655:SF14">
    <property type="entry name" value="LARGE RIBOSOMAL SUBUNIT PROTEIN UL6M"/>
    <property type="match status" value="1"/>
</dbReference>
<accession>A0A0D1YHT9</accession>
<evidence type="ECO:0000256" key="8">
    <source>
        <dbReference type="RuleBase" id="RU003869"/>
    </source>
</evidence>
<dbReference type="PROSITE" id="PS00525">
    <property type="entry name" value="RIBOSOMAL_L6_1"/>
    <property type="match status" value="1"/>
</dbReference>
<dbReference type="Pfam" id="PF00347">
    <property type="entry name" value="Ribosomal_L6"/>
    <property type="match status" value="2"/>
</dbReference>
<dbReference type="InterPro" id="IPR020040">
    <property type="entry name" value="Ribosomal_uL6_a/b-dom"/>
</dbReference>
<dbReference type="Proteomes" id="UP000053599">
    <property type="component" value="Unassembled WGS sequence"/>
</dbReference>
<keyword evidence="2" id="KW-0699">rRNA-binding</keyword>
<organism evidence="10 11">
    <name type="scientific">Exophiala sideris</name>
    <dbReference type="NCBI Taxonomy" id="1016849"/>
    <lineage>
        <taxon>Eukaryota</taxon>
        <taxon>Fungi</taxon>
        <taxon>Dikarya</taxon>
        <taxon>Ascomycota</taxon>
        <taxon>Pezizomycotina</taxon>
        <taxon>Eurotiomycetes</taxon>
        <taxon>Chaetothyriomycetidae</taxon>
        <taxon>Chaetothyriales</taxon>
        <taxon>Herpotrichiellaceae</taxon>
        <taxon>Exophiala</taxon>
    </lineage>
</organism>